<feature type="domain" description="C2H2-type" evidence="10">
    <location>
        <begin position="435"/>
        <end position="463"/>
    </location>
</feature>
<dbReference type="SUPFAM" id="SSF57716">
    <property type="entry name" value="Glucocorticoid receptor-like (DNA-binding domain)"/>
    <property type="match status" value="1"/>
</dbReference>
<evidence type="ECO:0000313" key="11">
    <source>
        <dbReference type="EMBL" id="CAG9570359.1"/>
    </source>
</evidence>
<accession>A0A8J2QXY0</accession>
<dbReference type="GO" id="GO:0005634">
    <property type="term" value="C:nucleus"/>
    <property type="evidence" value="ECO:0007669"/>
    <property type="project" value="UniProtKB-SubCell"/>
</dbReference>
<evidence type="ECO:0000256" key="9">
    <source>
        <dbReference type="PROSITE-ProRule" id="PRU00042"/>
    </source>
</evidence>
<evidence type="ECO:0000313" key="12">
    <source>
        <dbReference type="Proteomes" id="UP000789524"/>
    </source>
</evidence>
<gene>
    <name evidence="11" type="ORF">DCHRY22_LOCUS9206</name>
</gene>
<dbReference type="AlphaFoldDB" id="A0A8J2QXY0"/>
<comment type="caution">
    <text evidence="11">The sequence shown here is derived from an EMBL/GenBank/DDBJ whole genome shotgun (WGS) entry which is preliminary data.</text>
</comment>
<dbReference type="InterPro" id="IPR036236">
    <property type="entry name" value="Znf_C2H2_sf"/>
</dbReference>
<evidence type="ECO:0000256" key="2">
    <source>
        <dbReference type="ARBA" id="ARBA00022723"/>
    </source>
</evidence>
<evidence type="ECO:0000256" key="7">
    <source>
        <dbReference type="ARBA" id="ARBA00023163"/>
    </source>
</evidence>
<evidence type="ECO:0000256" key="4">
    <source>
        <dbReference type="ARBA" id="ARBA00022771"/>
    </source>
</evidence>
<dbReference type="EMBL" id="CAKASE010000065">
    <property type="protein sequence ID" value="CAG9570359.1"/>
    <property type="molecule type" value="Genomic_DNA"/>
</dbReference>
<sequence>MEELWEGCKILEQLFTCLGHHVIINKDLPNQICHNCVAKIEDIYKYQQFIRQNEIKLQQELNNIIIHCEIVNVNEIKIEDQILDEEASIDQVKNVKIKSENTKENVKNIPELHEEVIEKNKIELCPVKTEIENKIVDKDINKITSNVIKLDETKRFSCLTCFEVFPNQLELLRHYQNVELEKYNKNNTDIESKPVKYNTFTDDNGLYYKCKTYQTASIIVSHGKIHTGDIYACSYNCGYQSVHKHVVKNHEKGHKGEFKYKCETCGKGFQVRSWYQQHQNIHDGVKPFKCHICGMSFHLHRYLTTHRSNVHPQSSVRKPWVCKQCEYPCDSKNSLNLHLKDKHGLVIKKSNLCDVCGKVLKDSQQLKVHKRAVHLNIKPYVCGTCNKSFPKKYTLKNHEQTHKGKTFLCSMCDKMFAKDASLQKHIQRCHITSKYRCHECDKSFSSKMTLTVHVKNCNRKEDGSTT</sequence>
<feature type="domain" description="C2H2-type" evidence="10">
    <location>
        <begin position="288"/>
        <end position="311"/>
    </location>
</feature>
<feature type="domain" description="C2H2-type" evidence="10">
    <location>
        <begin position="380"/>
        <end position="407"/>
    </location>
</feature>
<evidence type="ECO:0000256" key="8">
    <source>
        <dbReference type="ARBA" id="ARBA00023242"/>
    </source>
</evidence>
<evidence type="ECO:0000256" key="3">
    <source>
        <dbReference type="ARBA" id="ARBA00022737"/>
    </source>
</evidence>
<evidence type="ECO:0000256" key="1">
    <source>
        <dbReference type="ARBA" id="ARBA00004123"/>
    </source>
</evidence>
<dbReference type="PANTHER" id="PTHR47772">
    <property type="entry name" value="ZINC FINGER PROTEIN 200"/>
    <property type="match status" value="1"/>
</dbReference>
<dbReference type="FunFam" id="3.30.160.60:FF:000630">
    <property type="entry name" value="Zinc finger protein 180"/>
    <property type="match status" value="1"/>
</dbReference>
<name>A0A8J2QXY0_9NEOP</name>
<organism evidence="11 12">
    <name type="scientific">Danaus chrysippus</name>
    <name type="common">African queen</name>
    <dbReference type="NCBI Taxonomy" id="151541"/>
    <lineage>
        <taxon>Eukaryota</taxon>
        <taxon>Metazoa</taxon>
        <taxon>Ecdysozoa</taxon>
        <taxon>Arthropoda</taxon>
        <taxon>Hexapoda</taxon>
        <taxon>Insecta</taxon>
        <taxon>Pterygota</taxon>
        <taxon>Neoptera</taxon>
        <taxon>Endopterygota</taxon>
        <taxon>Lepidoptera</taxon>
        <taxon>Glossata</taxon>
        <taxon>Ditrysia</taxon>
        <taxon>Papilionoidea</taxon>
        <taxon>Nymphalidae</taxon>
        <taxon>Danainae</taxon>
        <taxon>Danaini</taxon>
        <taxon>Danaina</taxon>
        <taxon>Danaus</taxon>
        <taxon>Anosia</taxon>
    </lineage>
</organism>
<dbReference type="OrthoDB" id="3437960at2759"/>
<keyword evidence="4 9" id="KW-0863">Zinc-finger</keyword>
<dbReference type="InterPro" id="IPR050636">
    <property type="entry name" value="C2H2-ZF_domain-containing"/>
</dbReference>
<comment type="subcellular location">
    <subcellularLocation>
        <location evidence="1">Nucleus</location>
    </subcellularLocation>
</comment>
<keyword evidence="5" id="KW-0862">Zinc</keyword>
<dbReference type="PROSITE" id="PS00028">
    <property type="entry name" value="ZINC_FINGER_C2H2_1"/>
    <property type="match status" value="6"/>
</dbReference>
<feature type="domain" description="C2H2-type" evidence="10">
    <location>
        <begin position="260"/>
        <end position="287"/>
    </location>
</feature>
<keyword evidence="3" id="KW-0677">Repeat</keyword>
<feature type="domain" description="C2H2-type" evidence="10">
    <location>
        <begin position="351"/>
        <end position="379"/>
    </location>
</feature>
<proteinExistence type="predicted"/>
<keyword evidence="6" id="KW-0805">Transcription regulation</keyword>
<dbReference type="SMART" id="SM00355">
    <property type="entry name" value="ZnF_C2H2"/>
    <property type="match status" value="9"/>
</dbReference>
<reference evidence="11" key="1">
    <citation type="submission" date="2021-09" db="EMBL/GenBank/DDBJ databases">
        <authorList>
            <person name="Martin H S."/>
        </authorList>
    </citation>
    <scope>NUCLEOTIDE SEQUENCE</scope>
</reference>
<dbReference type="SUPFAM" id="SSF57667">
    <property type="entry name" value="beta-beta-alpha zinc fingers"/>
    <property type="match status" value="5"/>
</dbReference>
<evidence type="ECO:0000256" key="6">
    <source>
        <dbReference type="ARBA" id="ARBA00023015"/>
    </source>
</evidence>
<dbReference type="PROSITE" id="PS50157">
    <property type="entry name" value="ZINC_FINGER_C2H2_2"/>
    <property type="match status" value="7"/>
</dbReference>
<keyword evidence="7" id="KW-0804">Transcription</keyword>
<dbReference type="InterPro" id="IPR012934">
    <property type="entry name" value="Znf_AD"/>
</dbReference>
<dbReference type="Pfam" id="PF07776">
    <property type="entry name" value="zf-AD"/>
    <property type="match status" value="1"/>
</dbReference>
<dbReference type="Pfam" id="PF00096">
    <property type="entry name" value="zf-C2H2"/>
    <property type="match status" value="5"/>
</dbReference>
<feature type="domain" description="C2H2-type" evidence="10">
    <location>
        <begin position="407"/>
        <end position="435"/>
    </location>
</feature>
<dbReference type="PANTHER" id="PTHR47772:SF4">
    <property type="entry name" value="ZFP64 ZINC FINGER PROTEIN"/>
    <property type="match status" value="1"/>
</dbReference>
<keyword evidence="8" id="KW-0539">Nucleus</keyword>
<keyword evidence="2" id="KW-0479">Metal-binding</keyword>
<dbReference type="Proteomes" id="UP000789524">
    <property type="component" value="Unassembled WGS sequence"/>
</dbReference>
<dbReference type="InterPro" id="IPR013087">
    <property type="entry name" value="Znf_C2H2_type"/>
</dbReference>
<dbReference type="GO" id="GO:0008270">
    <property type="term" value="F:zinc ion binding"/>
    <property type="evidence" value="ECO:0007669"/>
    <property type="project" value="UniProtKB-KW"/>
</dbReference>
<feature type="domain" description="C2H2-type" evidence="10">
    <location>
        <begin position="231"/>
        <end position="259"/>
    </location>
</feature>
<evidence type="ECO:0000256" key="5">
    <source>
        <dbReference type="ARBA" id="ARBA00022833"/>
    </source>
</evidence>
<dbReference type="Gene3D" id="3.30.160.60">
    <property type="entry name" value="Classic Zinc Finger"/>
    <property type="match status" value="5"/>
</dbReference>
<keyword evidence="12" id="KW-1185">Reference proteome</keyword>
<evidence type="ECO:0000259" key="10">
    <source>
        <dbReference type="PROSITE" id="PS50157"/>
    </source>
</evidence>
<protein>
    <submittedName>
        <fullName evidence="11">(African queen) hypothetical protein</fullName>
    </submittedName>
</protein>